<evidence type="ECO:0000313" key="2">
    <source>
        <dbReference type="Proteomes" id="UP000180113"/>
    </source>
</evidence>
<evidence type="ECO:0000313" key="1">
    <source>
        <dbReference type="EMBL" id="OHT51808.1"/>
    </source>
</evidence>
<sequence length="223" mass="24774">MELVNAFHDGAVIDLDEDDFLRLFDALQHATVAGPTSRGPSRGVGRASHVFHLIDWLVVNCPGPAFFDRGFSVHEAAARIGAASVAEQRLAVRIDRPDTSAVRALFSADALTTLAAATDALLDAFDTARPAKWKPVGKPRRRMPWRKSRPLAAGSTTPQRYPRRTSAGTLPSWELISMKRIQEKLNLVDARLVRTQHFSPNTMHIGMSSASKPKWWRRLFRKG</sequence>
<evidence type="ECO:0008006" key="3">
    <source>
        <dbReference type="Google" id="ProtNLM"/>
    </source>
</evidence>
<comment type="caution">
    <text evidence="1">The sequence shown here is derived from an EMBL/GenBank/DDBJ whole genome shotgun (WGS) entry which is preliminary data.</text>
</comment>
<organism evidence="1 2">
    <name type="scientific">Mycobacteroides chelonae</name>
    <name type="common">Mycobacterium chelonae</name>
    <dbReference type="NCBI Taxonomy" id="1774"/>
    <lineage>
        <taxon>Bacteria</taxon>
        <taxon>Bacillati</taxon>
        <taxon>Actinomycetota</taxon>
        <taxon>Actinomycetes</taxon>
        <taxon>Mycobacteriales</taxon>
        <taxon>Mycobacteriaceae</taxon>
        <taxon>Mycobacteroides</taxon>
    </lineage>
</organism>
<dbReference type="RefSeq" id="WP_030097191.1">
    <property type="nucleotide sequence ID" value="NZ_CP058976.1"/>
</dbReference>
<proteinExistence type="predicted"/>
<protein>
    <recommendedName>
        <fullName evidence="3">DUF222 domain-containing protein</fullName>
    </recommendedName>
</protein>
<name>A0AB73LH95_MYCCH</name>
<dbReference type="Proteomes" id="UP000180113">
    <property type="component" value="Unassembled WGS sequence"/>
</dbReference>
<dbReference type="EMBL" id="MLHW01000009">
    <property type="protein sequence ID" value="OHT51808.1"/>
    <property type="molecule type" value="Genomic_DNA"/>
</dbReference>
<accession>A0AB73LH95</accession>
<dbReference type="AlphaFoldDB" id="A0AB73LH95"/>
<gene>
    <name evidence="1" type="ORF">BKG62_13270</name>
</gene>
<reference evidence="1 2" key="1">
    <citation type="submission" date="2016-10" db="EMBL/GenBank/DDBJ databases">
        <title>Evaluation of Human, Animal and Environmental Mycobacterium chelonae Isolates by Core Genome Phylogenomic Analysis, Targeted Gene Comparison, and Anti-microbial Susceptibility Patterns: A Tale of Mistaken Identities.</title>
        <authorList>
            <person name="Fogelson S.B."/>
            <person name="Camus A.C."/>
            <person name="Lorenz W."/>
            <person name="Vasireddy R."/>
            <person name="Vasireddy S."/>
            <person name="Smith T."/>
            <person name="Brown-Elliott B.A."/>
            <person name="Wallace R.J.Jr."/>
            <person name="Hasan N.A."/>
            <person name="Reischl U."/>
            <person name="Sanchez S."/>
        </authorList>
    </citation>
    <scope>NUCLEOTIDE SEQUENCE [LARGE SCALE GENOMIC DNA]</scope>
    <source>
        <strain evidence="1 2">42895</strain>
    </source>
</reference>